<evidence type="ECO:0000313" key="2">
    <source>
        <dbReference type="EMBL" id="TWT33464.1"/>
    </source>
</evidence>
<dbReference type="RefSeq" id="WP_146566116.1">
    <property type="nucleotide sequence ID" value="NZ_SIHJ01000002.1"/>
</dbReference>
<protein>
    <recommendedName>
        <fullName evidence="1">Zinc-ribbon domain-containing protein</fullName>
    </recommendedName>
</protein>
<dbReference type="Pfam" id="PF15887">
    <property type="entry name" value="Peptidase_Mx"/>
    <property type="match status" value="1"/>
</dbReference>
<dbReference type="InterPro" id="IPR031321">
    <property type="entry name" value="UCP012641"/>
</dbReference>
<evidence type="ECO:0000259" key="1">
    <source>
        <dbReference type="Pfam" id="PF10005"/>
    </source>
</evidence>
<dbReference type="PIRSF" id="PIRSF012641">
    <property type="entry name" value="UCP012641"/>
    <property type="match status" value="1"/>
</dbReference>
<dbReference type="EMBL" id="SIHJ01000002">
    <property type="protein sequence ID" value="TWT33464.1"/>
    <property type="molecule type" value="Genomic_DNA"/>
</dbReference>
<dbReference type="Gene3D" id="3.40.390.70">
    <property type="match status" value="1"/>
</dbReference>
<keyword evidence="3" id="KW-1185">Reference proteome</keyword>
<dbReference type="AlphaFoldDB" id="A0A5C5V4J3"/>
<organism evidence="2 3">
    <name type="scientific">Posidoniimonas corsicana</name>
    <dbReference type="NCBI Taxonomy" id="1938618"/>
    <lineage>
        <taxon>Bacteria</taxon>
        <taxon>Pseudomonadati</taxon>
        <taxon>Planctomycetota</taxon>
        <taxon>Planctomycetia</taxon>
        <taxon>Pirellulales</taxon>
        <taxon>Lacipirellulaceae</taxon>
        <taxon>Posidoniimonas</taxon>
    </lineage>
</organism>
<dbReference type="OrthoDB" id="256753at2"/>
<feature type="domain" description="Zinc-ribbon" evidence="1">
    <location>
        <begin position="4"/>
        <end position="89"/>
    </location>
</feature>
<gene>
    <name evidence="2" type="ORF">KOR34_32960</name>
</gene>
<dbReference type="Pfam" id="PF10005">
    <property type="entry name" value="Zn_ribbon_DZR_6"/>
    <property type="match status" value="1"/>
</dbReference>
<reference evidence="2 3" key="1">
    <citation type="submission" date="2019-02" db="EMBL/GenBank/DDBJ databases">
        <title>Deep-cultivation of Planctomycetes and their phenomic and genomic characterization uncovers novel biology.</title>
        <authorList>
            <person name="Wiegand S."/>
            <person name="Jogler M."/>
            <person name="Boedeker C."/>
            <person name="Pinto D."/>
            <person name="Vollmers J."/>
            <person name="Rivas-Marin E."/>
            <person name="Kohn T."/>
            <person name="Peeters S.H."/>
            <person name="Heuer A."/>
            <person name="Rast P."/>
            <person name="Oberbeckmann S."/>
            <person name="Bunk B."/>
            <person name="Jeske O."/>
            <person name="Meyerdierks A."/>
            <person name="Storesund J.E."/>
            <person name="Kallscheuer N."/>
            <person name="Luecker S."/>
            <person name="Lage O.M."/>
            <person name="Pohl T."/>
            <person name="Merkel B.J."/>
            <person name="Hornburger P."/>
            <person name="Mueller R.-W."/>
            <person name="Bruemmer F."/>
            <person name="Labrenz M."/>
            <person name="Spormann A.M."/>
            <person name="Op Den Camp H."/>
            <person name="Overmann J."/>
            <person name="Amann R."/>
            <person name="Jetten M.S.M."/>
            <person name="Mascher T."/>
            <person name="Medema M.H."/>
            <person name="Devos D.P."/>
            <person name="Kaster A.-K."/>
            <person name="Ovreas L."/>
            <person name="Rohde M."/>
            <person name="Galperin M.Y."/>
            <person name="Jogler C."/>
        </authorList>
    </citation>
    <scope>NUCLEOTIDE SEQUENCE [LARGE SCALE GENOMIC DNA]</scope>
    <source>
        <strain evidence="2 3">KOR34</strain>
    </source>
</reference>
<dbReference type="InterPro" id="IPR011201">
    <property type="entry name" value="Zinc-ribbon_6_bact"/>
</dbReference>
<dbReference type="Proteomes" id="UP000316714">
    <property type="component" value="Unassembled WGS sequence"/>
</dbReference>
<proteinExistence type="predicted"/>
<accession>A0A5C5V4J3</accession>
<sequence>MQTYDCSCGNKLFFNNTHCSACSRTVGWCDACAAVTSISPSGECDAPGCSQTLQPCANRAAYQVCNCLVPADGDQPLCLSCQTTTDVPDPNDPTQLTQWRVLEAGKRRLLYELAQVGVSREQLTADPPLSFRFLADTPGKHIITGHADGVITINLEEADPVVRAKGRQQFGEPHRTVIGHFRHEVGHFLWMRLVENDRPDACIKLFGDHRDPPYGEAMDRYYAEGPPADWQARFISQYASSHPWEDFAETMGFYLDMRAVLDTLEHQVTPLSVRRGADLDELLAGYLKAGIALNEINRTMGLTDLVPEVVSPPVVEKLRFVHGLFPSEAVLLATG</sequence>
<evidence type="ECO:0000313" key="3">
    <source>
        <dbReference type="Proteomes" id="UP000316714"/>
    </source>
</evidence>
<comment type="caution">
    <text evidence="2">The sequence shown here is derived from an EMBL/GenBank/DDBJ whole genome shotgun (WGS) entry which is preliminary data.</text>
</comment>
<name>A0A5C5V4J3_9BACT</name>